<sequence>MDTTELSVDERGARIEEAITKVSDIDNNAMELAVQLKERFGGKVGLFMALTWGPMQMRLKDIQKAAKKLLAMGGDEATLIVDEKLFSADSFLVAKALAAAIKKGSFDLVIAGEGSIDNFSGQIGPRVAEELSYKFIGFVSRVSFRDGDIILTKSMEGYEEDVLLDLPAVISVTQEINKPRIPSLSQVLSASKLPMKTLSLSDLGVVDEGRVKLVEIRPRKIERKMIKVEGSPNEAAENLLDLLIKEGVLLR</sequence>
<dbReference type="EMBL" id="RXII01000100">
    <property type="protein sequence ID" value="RZN59831.1"/>
    <property type="molecule type" value="Genomic_DNA"/>
</dbReference>
<evidence type="ECO:0000313" key="4">
    <source>
        <dbReference type="Proteomes" id="UP000277582"/>
    </source>
</evidence>
<evidence type="ECO:0000313" key="5">
    <source>
        <dbReference type="Proteomes" id="UP000316217"/>
    </source>
</evidence>
<evidence type="ECO:0000259" key="1">
    <source>
        <dbReference type="SMART" id="SM00893"/>
    </source>
</evidence>
<dbReference type="PANTHER" id="PTHR21294">
    <property type="entry name" value="ELECTRON TRANSFER FLAVOPROTEIN BETA-SUBUNIT"/>
    <property type="match status" value="1"/>
</dbReference>
<dbReference type="SUPFAM" id="SSF52402">
    <property type="entry name" value="Adenine nucleotide alpha hydrolases-like"/>
    <property type="match status" value="1"/>
</dbReference>
<name>A0A3R9Q1F0_9CREN</name>
<keyword evidence="4" id="KW-1185">Reference proteome</keyword>
<accession>A0A3R9Q1F0</accession>
<evidence type="ECO:0000313" key="3">
    <source>
        <dbReference type="EMBL" id="RZN59831.1"/>
    </source>
</evidence>
<dbReference type="Gene3D" id="3.40.50.620">
    <property type="entry name" value="HUPs"/>
    <property type="match status" value="1"/>
</dbReference>
<dbReference type="InterPro" id="IPR014730">
    <property type="entry name" value="ETF_a/b_N"/>
</dbReference>
<feature type="domain" description="Electron transfer flavoprotein alpha/beta-subunit N-terminal" evidence="1">
    <location>
        <begin position="11"/>
        <end position="207"/>
    </location>
</feature>
<dbReference type="OrthoDB" id="6635at2157"/>
<protein>
    <submittedName>
        <fullName evidence="2">Electron transfer flavoprotein subunit beta/FixA family protein</fullName>
    </submittedName>
</protein>
<comment type="caution">
    <text evidence="2">The sequence shown here is derived from an EMBL/GenBank/DDBJ whole genome shotgun (WGS) entry which is preliminary data.</text>
</comment>
<reference evidence="2 4" key="1">
    <citation type="submission" date="2018-10" db="EMBL/GenBank/DDBJ databases">
        <title>Co-occurring genomic capacity for anaerobic methane metabolism and dissimilatory sulfite reduction discovered in the Korarchaeota.</title>
        <authorList>
            <person name="Mckay L.J."/>
            <person name="Dlakic M."/>
            <person name="Fields M.W."/>
            <person name="Delmont T.O."/>
            <person name="Eren A.M."/>
            <person name="Jay Z.J."/>
            <person name="Klingelsmith K.B."/>
            <person name="Rusch D.B."/>
            <person name="Inskeep W.P."/>
        </authorList>
    </citation>
    <scope>NUCLEOTIDE SEQUENCE [LARGE SCALE GENOMIC DNA]</scope>
    <source>
        <strain evidence="2 4">MDKW</strain>
    </source>
</reference>
<organism evidence="2 4">
    <name type="scientific">Candidatus Methanodesulfokora washburnensis</name>
    <dbReference type="NCBI Taxonomy" id="2478471"/>
    <lineage>
        <taxon>Archaea</taxon>
        <taxon>Thermoproteota</taxon>
        <taxon>Candidatus Korarchaeia</taxon>
        <taxon>Candidatus Korarchaeia incertae sedis</taxon>
        <taxon>Candidatus Methanodesulfokora</taxon>
    </lineage>
</organism>
<reference evidence="3 5" key="2">
    <citation type="journal article" date="2019" name="Nat. Microbiol.">
        <title>Wide diversity of methane and short-chain alkane metabolisms in uncultured archaea.</title>
        <authorList>
            <person name="Borrel G."/>
            <person name="Adam P.S."/>
            <person name="McKay L.J."/>
            <person name="Chen L.X."/>
            <person name="Sierra-Garcia I.N."/>
            <person name="Sieber C.M."/>
            <person name="Letourneur Q."/>
            <person name="Ghozlane A."/>
            <person name="Andersen G.L."/>
            <person name="Li W.J."/>
            <person name="Hallam S.J."/>
            <person name="Muyzer G."/>
            <person name="de Oliveira V.M."/>
            <person name="Inskeep W.P."/>
            <person name="Banfield J.F."/>
            <person name="Gribaldo S."/>
        </authorList>
    </citation>
    <scope>NUCLEOTIDE SEQUENCE [LARGE SCALE GENOMIC DNA]</scope>
    <source>
        <strain evidence="3">NM4</strain>
    </source>
</reference>
<dbReference type="EMBL" id="RCOS01000010">
    <property type="protein sequence ID" value="RSN78723.1"/>
    <property type="molecule type" value="Genomic_DNA"/>
</dbReference>
<dbReference type="Proteomes" id="UP000316217">
    <property type="component" value="Unassembled WGS sequence"/>
</dbReference>
<evidence type="ECO:0000313" key="2">
    <source>
        <dbReference type="EMBL" id="RSN78723.1"/>
    </source>
</evidence>
<gene>
    <name evidence="2" type="ORF">D6D85_00505</name>
    <name evidence="3" type="ORF">EF810_06475</name>
</gene>
<dbReference type="PIRSF" id="PIRSF000090">
    <property type="entry name" value="Beta-ETF"/>
    <property type="match status" value="1"/>
</dbReference>
<dbReference type="PANTHER" id="PTHR21294:SF20">
    <property type="entry name" value="ELECTRON TRANSFER FLAVOPROTEIN, SUBUNIT BETA (ETFB)"/>
    <property type="match status" value="1"/>
</dbReference>
<dbReference type="Proteomes" id="UP000277582">
    <property type="component" value="Unassembled WGS sequence"/>
</dbReference>
<dbReference type="Pfam" id="PF01012">
    <property type="entry name" value="ETF"/>
    <property type="match status" value="1"/>
</dbReference>
<dbReference type="SMART" id="SM00893">
    <property type="entry name" value="ETF"/>
    <property type="match status" value="1"/>
</dbReference>
<proteinExistence type="predicted"/>
<dbReference type="GO" id="GO:0009055">
    <property type="term" value="F:electron transfer activity"/>
    <property type="evidence" value="ECO:0007669"/>
    <property type="project" value="InterPro"/>
</dbReference>
<dbReference type="AlphaFoldDB" id="A0A3R9Q1F0"/>
<dbReference type="RefSeq" id="WP_125670075.1">
    <property type="nucleotide sequence ID" value="NZ_RCOS01000010.1"/>
</dbReference>
<dbReference type="InterPro" id="IPR012255">
    <property type="entry name" value="ETF_b"/>
</dbReference>
<dbReference type="InterPro" id="IPR014729">
    <property type="entry name" value="Rossmann-like_a/b/a_fold"/>
</dbReference>